<reference evidence="1 2" key="1">
    <citation type="submission" date="2019-11" db="EMBL/GenBank/DDBJ databases">
        <title>Characterization of a new Erwinia amylovora bacteriophage.</title>
        <authorList>
            <person name="Valentovich L.N."/>
            <person name="Akhremchuk A.E."/>
            <person name="Besarab N.V."/>
            <person name="Lagonenko A.L."/>
        </authorList>
    </citation>
    <scope>NUCLEOTIDE SEQUENCE [LARGE SCALE GENOMIC DNA]</scope>
</reference>
<dbReference type="Pfam" id="PF23835">
    <property type="entry name" value="DUF7205"/>
    <property type="match status" value="1"/>
</dbReference>
<sequence length="129" mass="14807">MVKNFVDSAGNLLNVGDHVMLYFGYNELKPGVIDQVRNLKAKVMVTTNPGREPTLSIWKYGSCMIKVPDPARPYPPEVYGLLDEVRRIRDEECINADGMPVKRTCQRIINFWEMKRPMSLVTSQGREYV</sequence>
<keyword evidence="2" id="KW-1185">Reference proteome</keyword>
<evidence type="ECO:0000313" key="1">
    <source>
        <dbReference type="EMBL" id="QGZ16203.1"/>
    </source>
</evidence>
<dbReference type="Proteomes" id="UP000433183">
    <property type="component" value="Segment"/>
</dbReference>
<organism evidence="1 2">
    <name type="scientific">Erwinia phage Hena1</name>
    <dbReference type="NCBI Taxonomy" id="2678601"/>
    <lineage>
        <taxon>Viruses</taxon>
        <taxon>Duplodnaviria</taxon>
        <taxon>Heunggongvirae</taxon>
        <taxon>Uroviricota</taxon>
        <taxon>Caudoviricetes</taxon>
        <taxon>Vequintavirinae</taxon>
        <taxon>Henunavirus</taxon>
        <taxon>Henunavirus hena1</taxon>
    </lineage>
</organism>
<evidence type="ECO:0000313" key="2">
    <source>
        <dbReference type="Proteomes" id="UP000433183"/>
    </source>
</evidence>
<proteinExistence type="predicted"/>
<protein>
    <submittedName>
        <fullName evidence="1">Uncharacterized protein</fullName>
    </submittedName>
</protein>
<dbReference type="EMBL" id="MN732867">
    <property type="protein sequence ID" value="QGZ16203.1"/>
    <property type="molecule type" value="Genomic_DNA"/>
</dbReference>
<gene>
    <name evidence="1" type="ORF">Hena1_00270</name>
</gene>
<accession>A0A6B9J9E9</accession>
<name>A0A6B9J9E9_9CAUD</name>
<dbReference type="InterPro" id="IPR055629">
    <property type="entry name" value="DUF7205"/>
</dbReference>